<dbReference type="STRING" id="417292.SAMN05421806_10745"/>
<dbReference type="RefSeq" id="WP_093611642.1">
    <property type="nucleotide sequence ID" value="NZ_FNFF01000007.1"/>
</dbReference>
<feature type="transmembrane region" description="Helical" evidence="2">
    <location>
        <begin position="37"/>
        <end position="58"/>
    </location>
</feature>
<name>A0A1G9BGH0_9ACTN</name>
<dbReference type="OrthoDB" id="4515152at2"/>
<organism evidence="3 4">
    <name type="scientific">Streptomyces indicus</name>
    <dbReference type="NCBI Taxonomy" id="417292"/>
    <lineage>
        <taxon>Bacteria</taxon>
        <taxon>Bacillati</taxon>
        <taxon>Actinomycetota</taxon>
        <taxon>Actinomycetes</taxon>
        <taxon>Kitasatosporales</taxon>
        <taxon>Streptomycetaceae</taxon>
        <taxon>Streptomyces</taxon>
    </lineage>
</organism>
<feature type="region of interest" description="Disordered" evidence="1">
    <location>
        <begin position="1"/>
        <end position="28"/>
    </location>
</feature>
<protein>
    <submittedName>
        <fullName evidence="3">Uncharacterized protein</fullName>
    </submittedName>
</protein>
<sequence>MISEPELVGDEGEIPPQADLVATPERARRPLGSRPPWLWALGGALLASAVWAGSLALIRADSGVDLKGYKVPEDLCTTAELSSLSGRYGERVPEHRAVRKDPALDRAWCSVLLGPPAPNGEGSGFTRYAVELSVEVHKESDPEPEFKALSTQSGWWDDSEVRYEEVDGLGDRAYYLPDHFGYPQLRVLDGPVVLDMTVSHRWEQTEDEDPGNPPEPEFTEVRELMTADLKRLMRDLKK</sequence>
<evidence type="ECO:0000313" key="3">
    <source>
        <dbReference type="EMBL" id="SDK38563.1"/>
    </source>
</evidence>
<evidence type="ECO:0000256" key="2">
    <source>
        <dbReference type="SAM" id="Phobius"/>
    </source>
</evidence>
<dbReference type="EMBL" id="FNFF01000007">
    <property type="protein sequence ID" value="SDK38563.1"/>
    <property type="molecule type" value="Genomic_DNA"/>
</dbReference>
<keyword evidence="2" id="KW-1133">Transmembrane helix</keyword>
<accession>A0A1G9BGH0</accession>
<gene>
    <name evidence="3" type="ORF">SAMN05421806_10745</name>
</gene>
<reference evidence="3 4" key="1">
    <citation type="submission" date="2016-10" db="EMBL/GenBank/DDBJ databases">
        <authorList>
            <person name="de Groot N.N."/>
        </authorList>
    </citation>
    <scope>NUCLEOTIDE SEQUENCE [LARGE SCALE GENOMIC DNA]</scope>
    <source>
        <strain evidence="3 4">CGMCC 4.5727</strain>
    </source>
</reference>
<dbReference type="Proteomes" id="UP000199155">
    <property type="component" value="Unassembled WGS sequence"/>
</dbReference>
<evidence type="ECO:0000313" key="4">
    <source>
        <dbReference type="Proteomes" id="UP000199155"/>
    </source>
</evidence>
<evidence type="ECO:0000256" key="1">
    <source>
        <dbReference type="SAM" id="MobiDB-lite"/>
    </source>
</evidence>
<keyword evidence="4" id="KW-1185">Reference proteome</keyword>
<dbReference type="AlphaFoldDB" id="A0A1G9BGH0"/>
<keyword evidence="2" id="KW-0812">Transmembrane</keyword>
<keyword evidence="2" id="KW-0472">Membrane</keyword>
<proteinExistence type="predicted"/>